<sequence length="374" mass="42584">MMDVEDKVNLALKYPTEELLTVEELRSYFETGETLKHYIGFEISGYIHIGTGVVSMYKLVDLQKAGVKVSILLADLHSWLNHKLGGDLEVIRKVAVTYFKETLRKSISVLGGDPDSVDFILASNLTEEKREYWVQVLDLARQVSLSDVRHSLTIMGRTFTNSAKMSWLIYPLMQVIDVYALGTHIAHGGVDQRKVYVLARDVYDKVKLMPLTLGGRVVKPIILLHHLIPSLTMTGKESRLDLSETKMSKSRPETAIFLHDSPDDVARKIKNAYCPPKMTENNPVIELAKLFSFREPRRSPFTVKRPSEYGGPVEYWTFDELTKDYVEGKIHPLDLKNAVIEEAVKFLEPYWKWFSNGEGAKLLSDMSSMIKVTR</sequence>
<dbReference type="GO" id="GO:0005524">
    <property type="term" value="F:ATP binding"/>
    <property type="evidence" value="ECO:0007669"/>
    <property type="project" value="UniProtKB-UniRule"/>
</dbReference>
<dbReference type="InterPro" id="IPR014729">
    <property type="entry name" value="Rossmann-like_a/b/a_fold"/>
</dbReference>
<dbReference type="HOGENOM" id="CLU_035267_1_1_2"/>
<keyword evidence="6 8" id="KW-0030">Aminoacyl-tRNA synthetase</keyword>
<dbReference type="PANTHER" id="PTHR46264">
    <property type="entry name" value="TYROSINE-TRNA LIGASE"/>
    <property type="match status" value="1"/>
</dbReference>
<evidence type="ECO:0000256" key="8">
    <source>
        <dbReference type="HAMAP-Rule" id="MF_02009"/>
    </source>
</evidence>
<dbReference type="Proteomes" id="UP000001137">
    <property type="component" value="Chromosome"/>
</dbReference>
<reference evidence="9 10" key="1">
    <citation type="submission" date="2007-10" db="EMBL/GenBank/DDBJ databases">
        <title>Complete sequence of Caldivirga maquilingensis IC-167.</title>
        <authorList>
            <consortium name="US DOE Joint Genome Institute"/>
            <person name="Copeland A."/>
            <person name="Lucas S."/>
            <person name="Lapidus A."/>
            <person name="Barry K."/>
            <person name="Glavina del Rio T."/>
            <person name="Dalin E."/>
            <person name="Tice H."/>
            <person name="Pitluck S."/>
            <person name="Saunders E."/>
            <person name="Brettin T."/>
            <person name="Bruce D."/>
            <person name="Detter J.C."/>
            <person name="Han C."/>
            <person name="Schmutz J."/>
            <person name="Larimer F."/>
            <person name="Land M."/>
            <person name="Hauser L."/>
            <person name="Kyrpides N."/>
            <person name="Ivanova N."/>
            <person name="Biddle J.F."/>
            <person name="Zhang Z."/>
            <person name="Fitz-Gibbon S.T."/>
            <person name="Lowe T.M."/>
            <person name="Saltikov C."/>
            <person name="House C.H."/>
            <person name="Richardson P."/>
        </authorList>
    </citation>
    <scope>NUCLEOTIDE SEQUENCE [LARGE SCALE GENOMIC DNA]</scope>
    <source>
        <strain evidence="10">ATCC 700844 / DSM 13496 / JCM 10307 / IC-167</strain>
    </source>
</reference>
<keyword evidence="3 8" id="KW-0547">Nucleotide-binding</keyword>
<feature type="binding site" evidence="8">
    <location>
        <position position="192"/>
    </location>
    <ligand>
        <name>L-tyrosine</name>
        <dbReference type="ChEBI" id="CHEBI:58315"/>
    </ligand>
</feature>
<comment type="catalytic activity">
    <reaction evidence="7 8">
        <text>tRNA(Tyr) + L-tyrosine + ATP = L-tyrosyl-tRNA(Tyr) + AMP + diphosphate + H(+)</text>
        <dbReference type="Rhea" id="RHEA:10220"/>
        <dbReference type="Rhea" id="RHEA-COMP:9706"/>
        <dbReference type="Rhea" id="RHEA-COMP:9707"/>
        <dbReference type="ChEBI" id="CHEBI:15378"/>
        <dbReference type="ChEBI" id="CHEBI:30616"/>
        <dbReference type="ChEBI" id="CHEBI:33019"/>
        <dbReference type="ChEBI" id="CHEBI:58315"/>
        <dbReference type="ChEBI" id="CHEBI:78442"/>
        <dbReference type="ChEBI" id="CHEBI:78536"/>
        <dbReference type="ChEBI" id="CHEBI:456215"/>
        <dbReference type="EC" id="6.1.1.1"/>
    </reaction>
</comment>
<keyword evidence="10" id="KW-1185">Reference proteome</keyword>
<dbReference type="PIRSF" id="PIRSF006588">
    <property type="entry name" value="TyrRS_arch_euk"/>
    <property type="match status" value="1"/>
</dbReference>
<feature type="binding site" evidence="8">
    <location>
        <position position="170"/>
    </location>
    <ligand>
        <name>L-tyrosine</name>
        <dbReference type="ChEBI" id="CHEBI:58315"/>
    </ligand>
</feature>
<evidence type="ECO:0000313" key="9">
    <source>
        <dbReference type="EMBL" id="ABW01728.1"/>
    </source>
</evidence>
<comment type="function">
    <text evidence="8">Catalyzes the attachment of tyrosine to tRNA(Tyr) in a two-step reaction: tyrosine is first activated by ATP to form Tyr-AMP and then transferred to the acceptor end of tRNA(Tyr).</text>
</comment>
<dbReference type="HAMAP" id="MF_02009">
    <property type="entry name" value="Tyr_tRNA_synth_type4"/>
    <property type="match status" value="1"/>
</dbReference>
<dbReference type="GO" id="GO:0005737">
    <property type="term" value="C:cytoplasm"/>
    <property type="evidence" value="ECO:0007669"/>
    <property type="project" value="UniProtKB-SubCell"/>
</dbReference>
<feature type="binding site" evidence="8">
    <location>
        <position position="177"/>
    </location>
    <ligand>
        <name>L-tyrosine</name>
        <dbReference type="ChEBI" id="CHEBI:58315"/>
    </ligand>
</feature>
<organism evidence="9 10">
    <name type="scientific">Caldivirga maquilingensis (strain ATCC 700844 / DSM 13496 / JCM 10307 / IC-167)</name>
    <dbReference type="NCBI Taxonomy" id="397948"/>
    <lineage>
        <taxon>Archaea</taxon>
        <taxon>Thermoproteota</taxon>
        <taxon>Thermoprotei</taxon>
        <taxon>Thermoproteales</taxon>
        <taxon>Thermoproteaceae</taxon>
        <taxon>Caldivirga</taxon>
    </lineage>
</organism>
<evidence type="ECO:0000256" key="1">
    <source>
        <dbReference type="ARBA" id="ARBA00022490"/>
    </source>
</evidence>
<dbReference type="InterPro" id="IPR002305">
    <property type="entry name" value="aa-tRNA-synth_Ic"/>
</dbReference>
<keyword evidence="5 8" id="KW-0648">Protein biosynthesis</keyword>
<dbReference type="SUPFAM" id="SSF52374">
    <property type="entry name" value="Nucleotidylyl transferase"/>
    <property type="match status" value="1"/>
</dbReference>
<evidence type="ECO:0000256" key="2">
    <source>
        <dbReference type="ARBA" id="ARBA00022598"/>
    </source>
</evidence>
<dbReference type="InterPro" id="IPR050489">
    <property type="entry name" value="Tyr-tRNA_synthase"/>
</dbReference>
<comment type="subunit">
    <text evidence="8">Homodimer.</text>
</comment>
<comment type="subcellular location">
    <subcellularLocation>
        <location evidence="8">Cytoplasm</location>
    </subcellularLocation>
</comment>
<evidence type="ECO:0000256" key="5">
    <source>
        <dbReference type="ARBA" id="ARBA00022917"/>
    </source>
</evidence>
<comment type="similarity">
    <text evidence="8">Belongs to the class-I aminoacyl-tRNA synthetase family. TyrS type 4 subfamily.</text>
</comment>
<dbReference type="STRING" id="397948.Cmaq_0894"/>
<gene>
    <name evidence="8" type="primary">tyrS</name>
    <name evidence="9" type="ordered locus">Cmaq_0894</name>
</gene>
<proteinExistence type="inferred from homology"/>
<dbReference type="InterPro" id="IPR023617">
    <property type="entry name" value="Tyr-tRNA-ligase_arc/euk-type"/>
</dbReference>
<dbReference type="GO" id="GO:0004831">
    <property type="term" value="F:tyrosine-tRNA ligase activity"/>
    <property type="evidence" value="ECO:0007669"/>
    <property type="project" value="UniProtKB-UniRule"/>
</dbReference>
<feature type="binding site" evidence="8">
    <location>
        <position position="174"/>
    </location>
    <ligand>
        <name>L-tyrosine</name>
        <dbReference type="ChEBI" id="CHEBI:58315"/>
    </ligand>
</feature>
<keyword evidence="1 8" id="KW-0963">Cytoplasm</keyword>
<feature type="binding site" evidence="8">
    <location>
        <position position="38"/>
    </location>
    <ligand>
        <name>L-tyrosine</name>
        <dbReference type="ChEBI" id="CHEBI:58315"/>
    </ligand>
</feature>
<feature type="binding site" evidence="8">
    <location>
        <position position="249"/>
    </location>
    <ligand>
        <name>ATP</name>
        <dbReference type="ChEBI" id="CHEBI:30616"/>
    </ligand>
</feature>
<dbReference type="eggNOG" id="arCOG01886">
    <property type="taxonomic scope" value="Archaea"/>
</dbReference>
<dbReference type="InterPro" id="IPR023678">
    <property type="entry name" value="Tyr-tRNA-ligase_4"/>
</dbReference>
<dbReference type="PANTHER" id="PTHR46264:SF4">
    <property type="entry name" value="TYROSINE--TRNA LIGASE, CYTOPLASMIC"/>
    <property type="match status" value="1"/>
</dbReference>
<evidence type="ECO:0000256" key="6">
    <source>
        <dbReference type="ARBA" id="ARBA00023146"/>
    </source>
</evidence>
<dbReference type="NCBIfam" id="NF006330">
    <property type="entry name" value="PRK08560.1"/>
    <property type="match status" value="1"/>
</dbReference>
<feature type="short sequence motif" description="'KMSKS' region" evidence="8">
    <location>
        <begin position="246"/>
        <end position="250"/>
    </location>
</feature>
<dbReference type="KEGG" id="cma:Cmaq_0894"/>
<evidence type="ECO:0000256" key="7">
    <source>
        <dbReference type="ARBA" id="ARBA00048248"/>
    </source>
</evidence>
<protein>
    <recommendedName>
        <fullName evidence="8">Tyrosine--tRNA ligase</fullName>
        <ecNumber evidence="8">6.1.1.1</ecNumber>
    </recommendedName>
    <alternativeName>
        <fullName evidence="8">Tyrosyl-tRNA synthetase</fullName>
        <shortName evidence="8">TyrRS</shortName>
    </alternativeName>
</protein>
<evidence type="ECO:0000256" key="3">
    <source>
        <dbReference type="ARBA" id="ARBA00022741"/>
    </source>
</evidence>
<dbReference type="EC" id="6.1.1.1" evidence="8"/>
<dbReference type="GO" id="GO:0006437">
    <property type="term" value="P:tyrosyl-tRNA aminoacylation"/>
    <property type="evidence" value="ECO:0007669"/>
    <property type="project" value="UniProtKB-UniRule"/>
</dbReference>
<evidence type="ECO:0000313" key="10">
    <source>
        <dbReference type="Proteomes" id="UP000001137"/>
    </source>
</evidence>
<dbReference type="Gene3D" id="3.40.50.620">
    <property type="entry name" value="HUPs"/>
    <property type="match status" value="2"/>
</dbReference>
<evidence type="ECO:0000256" key="4">
    <source>
        <dbReference type="ARBA" id="ARBA00022840"/>
    </source>
</evidence>
<dbReference type="EMBL" id="CP000852">
    <property type="protein sequence ID" value="ABW01728.1"/>
    <property type="molecule type" value="Genomic_DNA"/>
</dbReference>
<keyword evidence="4 8" id="KW-0067">ATP-binding</keyword>
<keyword evidence="2 8" id="KW-0436">Ligase</keyword>
<accession>A8MD72</accession>
<name>A8MD72_CALMQ</name>
<dbReference type="Pfam" id="PF00579">
    <property type="entry name" value="tRNA-synt_1b"/>
    <property type="match status" value="1"/>
</dbReference>
<dbReference type="AlphaFoldDB" id="A8MD72"/>